<evidence type="ECO:0000256" key="3">
    <source>
        <dbReference type="ARBA" id="ARBA00023246"/>
    </source>
</evidence>
<name>A0A7R9LPA7_9ACAR</name>
<protein>
    <recommendedName>
        <fullName evidence="5">Platelet-derived growth factor (PDGF) family profile domain-containing protein</fullName>
    </recommendedName>
</protein>
<keyword evidence="3" id="KW-0497">Mitogen</keyword>
<organism evidence="6">
    <name type="scientific">Medioppia subpectinata</name>
    <dbReference type="NCBI Taxonomy" id="1979941"/>
    <lineage>
        <taxon>Eukaryota</taxon>
        <taxon>Metazoa</taxon>
        <taxon>Ecdysozoa</taxon>
        <taxon>Arthropoda</taxon>
        <taxon>Chelicerata</taxon>
        <taxon>Arachnida</taxon>
        <taxon>Acari</taxon>
        <taxon>Acariformes</taxon>
        <taxon>Sarcoptiformes</taxon>
        <taxon>Oribatida</taxon>
        <taxon>Brachypylina</taxon>
        <taxon>Oppioidea</taxon>
        <taxon>Oppiidae</taxon>
        <taxon>Medioppia</taxon>
    </lineage>
</organism>
<feature type="domain" description="Platelet-derived growth factor (PDGF) family profile" evidence="5">
    <location>
        <begin position="106"/>
        <end position="181"/>
    </location>
</feature>
<dbReference type="AlphaFoldDB" id="A0A7R9LPA7"/>
<dbReference type="GO" id="GO:0008083">
    <property type="term" value="F:growth factor activity"/>
    <property type="evidence" value="ECO:0007669"/>
    <property type="project" value="UniProtKB-KW"/>
</dbReference>
<dbReference type="PROSITE" id="PS50278">
    <property type="entry name" value="PDGF_2"/>
    <property type="match status" value="1"/>
</dbReference>
<dbReference type="PANTHER" id="PTHR11633:SF1">
    <property type="entry name" value="LD28763P"/>
    <property type="match status" value="1"/>
</dbReference>
<reference evidence="6" key="1">
    <citation type="submission" date="2020-11" db="EMBL/GenBank/DDBJ databases">
        <authorList>
            <person name="Tran Van P."/>
        </authorList>
    </citation>
    <scope>NUCLEOTIDE SEQUENCE</scope>
</reference>
<dbReference type="Pfam" id="PF00341">
    <property type="entry name" value="PDGF"/>
    <property type="match status" value="1"/>
</dbReference>
<dbReference type="GO" id="GO:0008284">
    <property type="term" value="P:positive regulation of cell population proliferation"/>
    <property type="evidence" value="ECO:0007669"/>
    <property type="project" value="TreeGrafter"/>
</dbReference>
<evidence type="ECO:0000256" key="4">
    <source>
        <dbReference type="RuleBase" id="RU003818"/>
    </source>
</evidence>
<evidence type="ECO:0000256" key="2">
    <source>
        <dbReference type="ARBA" id="ARBA00023030"/>
    </source>
</evidence>
<dbReference type="Proteomes" id="UP000759131">
    <property type="component" value="Unassembled WGS sequence"/>
</dbReference>
<dbReference type="InterPro" id="IPR023581">
    <property type="entry name" value="PD_growth_factor_CS"/>
</dbReference>
<proteinExistence type="inferred from homology"/>
<feature type="non-terminal residue" evidence="6">
    <location>
        <position position="1"/>
    </location>
</feature>
<dbReference type="SUPFAM" id="SSF57501">
    <property type="entry name" value="Cystine-knot cytokines"/>
    <property type="match status" value="1"/>
</dbReference>
<comment type="similarity">
    <text evidence="1 4">Belongs to the PDGF/VEGF growth factor family.</text>
</comment>
<dbReference type="GO" id="GO:0005615">
    <property type="term" value="C:extracellular space"/>
    <property type="evidence" value="ECO:0007669"/>
    <property type="project" value="TreeGrafter"/>
</dbReference>
<keyword evidence="2 4" id="KW-0339">Growth factor</keyword>
<dbReference type="GO" id="GO:0051781">
    <property type="term" value="P:positive regulation of cell division"/>
    <property type="evidence" value="ECO:0007669"/>
    <property type="project" value="UniProtKB-KW"/>
</dbReference>
<dbReference type="OrthoDB" id="8878063at2759"/>
<feature type="non-terminal residue" evidence="6">
    <location>
        <position position="197"/>
    </location>
</feature>
<dbReference type="SMART" id="SM00141">
    <property type="entry name" value="PDGF"/>
    <property type="match status" value="1"/>
</dbReference>
<dbReference type="GO" id="GO:0016020">
    <property type="term" value="C:membrane"/>
    <property type="evidence" value="ECO:0007669"/>
    <property type="project" value="InterPro"/>
</dbReference>
<gene>
    <name evidence="6" type="ORF">OSB1V03_LOCUS20404</name>
</gene>
<sequence>KSIHLQNIPEWLRIQMKDIKSSSEFIDQFLTSIDNNSDNNDMNTNSNGNDSVFLQYIERGDSDSENRSVADMDVNEEMPRIGSPAACIPEMKIVELQTTNSGDELYYPSCVRIPRCSGCCSSQRLQCVAINTSFEDISVKTISFSVIRVKYSTAERRLKFEGFKVFRIERHDTCLCECIQKSTDCLPKQIYSERECR</sequence>
<evidence type="ECO:0000256" key="1">
    <source>
        <dbReference type="ARBA" id="ARBA00006686"/>
    </source>
</evidence>
<accession>A0A7R9LPA7</accession>
<dbReference type="InterPro" id="IPR029034">
    <property type="entry name" value="Cystine-knot_cytokine"/>
</dbReference>
<dbReference type="GO" id="GO:0070851">
    <property type="term" value="F:growth factor receptor binding"/>
    <property type="evidence" value="ECO:0007669"/>
    <property type="project" value="TreeGrafter"/>
</dbReference>
<dbReference type="PROSITE" id="PS00249">
    <property type="entry name" value="PDGF_1"/>
    <property type="match status" value="1"/>
</dbReference>
<keyword evidence="7" id="KW-1185">Reference proteome</keyword>
<evidence type="ECO:0000313" key="6">
    <source>
        <dbReference type="EMBL" id="CAD7645225.1"/>
    </source>
</evidence>
<dbReference type="PANTHER" id="PTHR11633">
    <property type="entry name" value="PLATELET-DERIVED GROWTH FACTOR"/>
    <property type="match status" value="1"/>
</dbReference>
<evidence type="ECO:0000259" key="5">
    <source>
        <dbReference type="PROSITE" id="PS50278"/>
    </source>
</evidence>
<dbReference type="EMBL" id="OC888109">
    <property type="protein sequence ID" value="CAD7645225.1"/>
    <property type="molecule type" value="Genomic_DNA"/>
</dbReference>
<evidence type="ECO:0000313" key="7">
    <source>
        <dbReference type="Proteomes" id="UP000759131"/>
    </source>
</evidence>
<dbReference type="EMBL" id="CAJPIZ010033534">
    <property type="protein sequence ID" value="CAG2120457.1"/>
    <property type="molecule type" value="Genomic_DNA"/>
</dbReference>
<dbReference type="Gene3D" id="2.10.90.10">
    <property type="entry name" value="Cystine-knot cytokines"/>
    <property type="match status" value="1"/>
</dbReference>
<dbReference type="InterPro" id="IPR000072">
    <property type="entry name" value="PDGF/VEGF_dom"/>
</dbReference>